<accession>A0A0L8V8D7</accession>
<organism evidence="1 2">
    <name type="scientific">Sunxiuqinia dokdonensis</name>
    <dbReference type="NCBI Taxonomy" id="1409788"/>
    <lineage>
        <taxon>Bacteria</taxon>
        <taxon>Pseudomonadati</taxon>
        <taxon>Bacteroidota</taxon>
        <taxon>Bacteroidia</taxon>
        <taxon>Marinilabiliales</taxon>
        <taxon>Prolixibacteraceae</taxon>
        <taxon>Sunxiuqinia</taxon>
    </lineage>
</organism>
<dbReference type="Proteomes" id="UP000036958">
    <property type="component" value="Unassembled WGS sequence"/>
</dbReference>
<sequence length="50" mass="5704">MIVAKQKTSITLHDLEKCSEHILIAPLLSQLILQTLNYEDVSDVYIQGNY</sequence>
<reference evidence="2" key="1">
    <citation type="submission" date="2015-07" db="EMBL/GenBank/DDBJ databases">
        <title>Genome sequencing of Sunxiuqinia dokdonensis strain SK.</title>
        <authorList>
            <person name="Ahn S."/>
            <person name="Kim B.-C."/>
        </authorList>
    </citation>
    <scope>NUCLEOTIDE SEQUENCE [LARGE SCALE GENOMIC DNA]</scope>
    <source>
        <strain evidence="2">SK</strain>
    </source>
</reference>
<gene>
    <name evidence="1" type="ORF">NC99_26080</name>
</gene>
<name>A0A0L8V8D7_9BACT</name>
<evidence type="ECO:0000313" key="1">
    <source>
        <dbReference type="EMBL" id="KOH44623.1"/>
    </source>
</evidence>
<dbReference type="EMBL" id="LGIA01000159">
    <property type="protein sequence ID" value="KOH44623.1"/>
    <property type="molecule type" value="Genomic_DNA"/>
</dbReference>
<protein>
    <submittedName>
        <fullName evidence="1">Uncharacterized protein</fullName>
    </submittedName>
</protein>
<evidence type="ECO:0000313" key="2">
    <source>
        <dbReference type="Proteomes" id="UP000036958"/>
    </source>
</evidence>
<comment type="caution">
    <text evidence="1">The sequence shown here is derived from an EMBL/GenBank/DDBJ whole genome shotgun (WGS) entry which is preliminary data.</text>
</comment>
<proteinExistence type="predicted"/>
<keyword evidence="2" id="KW-1185">Reference proteome</keyword>
<dbReference type="STRING" id="1409788.NC99_26080"/>
<dbReference type="AlphaFoldDB" id="A0A0L8V8D7"/>